<dbReference type="GO" id="GO:1901607">
    <property type="term" value="P:alpha-amino acid biosynthetic process"/>
    <property type="evidence" value="ECO:0007669"/>
    <property type="project" value="UniProtKB-ARBA"/>
</dbReference>
<dbReference type="AlphaFoldDB" id="A0A507DM01"/>
<dbReference type="SUPFAM" id="SSF53633">
    <property type="entry name" value="Carbamate kinase-like"/>
    <property type="match status" value="1"/>
</dbReference>
<comment type="caution">
    <text evidence="11">The sequence shown here is derived from an EMBL/GenBank/DDBJ whole genome shotgun (WGS) entry which is preliminary data.</text>
</comment>
<comment type="catalytic activity">
    <reaction evidence="6">
        <text>N-terminal glycyl-[protein] + tetradecanoyl-CoA = N-tetradecanoylglycyl-[protein] + CoA + H(+)</text>
        <dbReference type="Rhea" id="RHEA:15521"/>
        <dbReference type="Rhea" id="RHEA-COMP:12666"/>
        <dbReference type="Rhea" id="RHEA-COMP:12667"/>
        <dbReference type="ChEBI" id="CHEBI:15378"/>
        <dbReference type="ChEBI" id="CHEBI:57287"/>
        <dbReference type="ChEBI" id="CHEBI:57385"/>
        <dbReference type="ChEBI" id="CHEBI:64723"/>
        <dbReference type="ChEBI" id="CHEBI:133050"/>
        <dbReference type="EC" id="2.3.1.97"/>
    </reaction>
</comment>
<protein>
    <recommendedName>
        <fullName evidence="3 6">Glycylpeptide N-tetradecanoyltransferase</fullName>
        <ecNumber evidence="2 6">2.3.1.97</ecNumber>
    </recommendedName>
</protein>
<dbReference type="InterPro" id="IPR016181">
    <property type="entry name" value="Acyl_CoA_acyltransferase"/>
</dbReference>
<comment type="similarity">
    <text evidence="1 7">Belongs to the NMT family.</text>
</comment>
<sequence>MPFWKTQPVQSENEHVNALRTGPIGFAAEAVDLRLTSYLEWVFVDLENERDLDDVHDLLLFNYVQDDAGRVRLCCSKEALLSPGFNKEFHIGLRHIQNKQLVGFIGGTPTHLFVDSLPVHSLEVNFLCLDKCLRGKNLAPILIQKMVQVMNQFGFMQALYSGGSRIHSPILSARYYSLLLAPFQNGLANSSFRPLEKRDSCVVHEMLSNYLNKFRIRPQFTVKDIEHWCDSTATVVLAYVEEDPKTQQIVQFISFFILPATVINGDTQKVWKSVYLFYYVPKSSLDQDFVLLLRDALTIVSKEGHDAVNCLDVMDNNKFIHSLDFQPSAQNLHYFFYNFEAKIDPEDCGIVFPVTIVTKFGGTSVGWAERMLQIADIINYLSTYLPTLTHWANDRRIVVLSAMSSYFKAEGTTSMYVFETLLEAADDILLPNSTLYLGIVSKIEANHLKAVAEGVKNDQICKLAARDVSDACEKLRSFMSAAEIIDEISPRSRDVIISVGEKLSARILSAILQDQVRLICFLQLLSDYSKIVCSGYQLAFLISSMDPNCVPVVTGYLGPIPGSIVTTIGRGYTDLTAALIAVGLKARELQIWKEVDGIFTADPRKAPRAYLLSSISRRINVLWI</sequence>
<dbReference type="Gene3D" id="3.40.630.30">
    <property type="match status" value="1"/>
</dbReference>
<dbReference type="PANTHER" id="PTHR11377">
    <property type="entry name" value="N-MYRISTOYL TRANSFERASE"/>
    <property type="match status" value="1"/>
</dbReference>
<organism evidence="11 12">
    <name type="scientific">Chytriomyces confervae</name>
    <dbReference type="NCBI Taxonomy" id="246404"/>
    <lineage>
        <taxon>Eukaryota</taxon>
        <taxon>Fungi</taxon>
        <taxon>Fungi incertae sedis</taxon>
        <taxon>Chytridiomycota</taxon>
        <taxon>Chytridiomycota incertae sedis</taxon>
        <taxon>Chytridiomycetes</taxon>
        <taxon>Chytridiales</taxon>
        <taxon>Chytriomycetaceae</taxon>
        <taxon>Chytriomyces</taxon>
    </lineage>
</organism>
<dbReference type="InterPro" id="IPR022676">
    <property type="entry name" value="NMT_N"/>
</dbReference>
<evidence type="ECO:0000256" key="2">
    <source>
        <dbReference type="ARBA" id="ARBA00012923"/>
    </source>
</evidence>
<name>A0A507DM01_9FUNG</name>
<keyword evidence="5 6" id="KW-0012">Acyltransferase</keyword>
<dbReference type="Gene3D" id="3.40.1160.10">
    <property type="entry name" value="Acetylglutamate kinase-like"/>
    <property type="match status" value="1"/>
</dbReference>
<dbReference type="InterPro" id="IPR001048">
    <property type="entry name" value="Asp/Glu/Uridylate_kinase"/>
</dbReference>
<dbReference type="GO" id="GO:0140085">
    <property type="term" value="F:L-amino-acid N-acetyltransferase activity"/>
    <property type="evidence" value="ECO:0007669"/>
    <property type="project" value="UniProtKB-ARBA"/>
</dbReference>
<dbReference type="STRING" id="246404.A0A507DM01"/>
<evidence type="ECO:0000313" key="11">
    <source>
        <dbReference type="EMBL" id="TPX52546.1"/>
    </source>
</evidence>
<dbReference type="InterPro" id="IPR018042">
    <property type="entry name" value="Aspartate_kinase_CS"/>
</dbReference>
<dbReference type="GO" id="GO:0004072">
    <property type="term" value="F:aspartate kinase activity"/>
    <property type="evidence" value="ECO:0007669"/>
    <property type="project" value="InterPro"/>
</dbReference>
<dbReference type="PANTHER" id="PTHR11377:SF5">
    <property type="entry name" value="GLYCYLPEPTIDE N-TETRADECANOYLTRANSFERASE"/>
    <property type="match status" value="1"/>
</dbReference>
<keyword evidence="4 6" id="KW-0808">Transferase</keyword>
<evidence type="ECO:0000256" key="6">
    <source>
        <dbReference type="RuleBase" id="RU000586"/>
    </source>
</evidence>
<keyword evidence="12" id="KW-1185">Reference proteome</keyword>
<dbReference type="InterPro" id="IPR036393">
    <property type="entry name" value="AceGlu_kinase-like_sf"/>
</dbReference>
<evidence type="ECO:0000259" key="10">
    <source>
        <dbReference type="Pfam" id="PF02799"/>
    </source>
</evidence>
<evidence type="ECO:0000256" key="3">
    <source>
        <dbReference type="ARBA" id="ARBA00022240"/>
    </source>
</evidence>
<dbReference type="InterPro" id="IPR000903">
    <property type="entry name" value="NMT"/>
</dbReference>
<comment type="function">
    <text evidence="6">Adds a myristoyl group to the N-terminal glycine residue of certain cellular proteins.</text>
</comment>
<feature type="domain" description="Glycylpeptide N-tetradecanoyltransferase C-terminal" evidence="10">
    <location>
        <begin position="189"/>
        <end position="342"/>
    </location>
</feature>
<evidence type="ECO:0000256" key="1">
    <source>
        <dbReference type="ARBA" id="ARBA00009469"/>
    </source>
</evidence>
<dbReference type="Pfam" id="PF01233">
    <property type="entry name" value="NMT"/>
    <property type="match status" value="1"/>
</dbReference>
<reference evidence="11 12" key="1">
    <citation type="journal article" date="2019" name="Sci. Rep.">
        <title>Comparative genomics of chytrid fungi reveal insights into the obligate biotrophic and pathogenic lifestyle of Synchytrium endobioticum.</title>
        <authorList>
            <person name="van de Vossenberg B.T.L.H."/>
            <person name="Warris S."/>
            <person name="Nguyen H.D.T."/>
            <person name="van Gent-Pelzer M.P.E."/>
            <person name="Joly D.L."/>
            <person name="van de Geest H.C."/>
            <person name="Bonants P.J.M."/>
            <person name="Smith D.S."/>
            <person name="Levesque C.A."/>
            <person name="van der Lee T.A.J."/>
        </authorList>
    </citation>
    <scope>NUCLEOTIDE SEQUENCE [LARGE SCALE GENOMIC DNA]</scope>
    <source>
        <strain evidence="11 12">CBS 675.73</strain>
    </source>
</reference>
<dbReference type="GO" id="GO:0004379">
    <property type="term" value="F:glycylpeptide N-tetradecanoyltransferase activity"/>
    <property type="evidence" value="ECO:0007669"/>
    <property type="project" value="UniProtKB-EC"/>
</dbReference>
<dbReference type="Gene3D" id="3.40.630.170">
    <property type="match status" value="1"/>
</dbReference>
<feature type="domain" description="Aspartate/glutamate/uridylate kinase" evidence="8">
    <location>
        <begin position="355"/>
        <end position="616"/>
    </location>
</feature>
<dbReference type="Proteomes" id="UP000320333">
    <property type="component" value="Unassembled WGS sequence"/>
</dbReference>
<dbReference type="EC" id="2.3.1.97" evidence="2 6"/>
<dbReference type="PROSITE" id="PS00324">
    <property type="entry name" value="ASPARTOKINASE"/>
    <property type="match status" value="1"/>
</dbReference>
<dbReference type="GO" id="GO:0005737">
    <property type="term" value="C:cytoplasm"/>
    <property type="evidence" value="ECO:0007669"/>
    <property type="project" value="TreeGrafter"/>
</dbReference>
<keyword evidence="11" id="KW-0418">Kinase</keyword>
<accession>A0A507DM01</accession>
<proteinExistence type="inferred from homology"/>
<feature type="domain" description="Glycylpeptide N-tetradecanoyltransferase N-terminal" evidence="9">
    <location>
        <begin position="33"/>
        <end position="170"/>
    </location>
</feature>
<dbReference type="Pfam" id="PF00696">
    <property type="entry name" value="AA_kinase"/>
    <property type="match status" value="1"/>
</dbReference>
<gene>
    <name evidence="11" type="primary">HOM3</name>
    <name evidence="11" type="ORF">CcCBS67573_g09850</name>
</gene>
<dbReference type="SUPFAM" id="SSF55729">
    <property type="entry name" value="Acyl-CoA N-acyltransferases (Nat)"/>
    <property type="match status" value="2"/>
</dbReference>
<dbReference type="Pfam" id="PF02799">
    <property type="entry name" value="NMT_C"/>
    <property type="match status" value="1"/>
</dbReference>
<evidence type="ECO:0000256" key="5">
    <source>
        <dbReference type="ARBA" id="ARBA00023315"/>
    </source>
</evidence>
<dbReference type="OrthoDB" id="4323675at2759"/>
<evidence type="ECO:0000256" key="7">
    <source>
        <dbReference type="RuleBase" id="RU004178"/>
    </source>
</evidence>
<dbReference type="InterPro" id="IPR022677">
    <property type="entry name" value="NMT_C"/>
</dbReference>
<evidence type="ECO:0000256" key="4">
    <source>
        <dbReference type="ARBA" id="ARBA00022679"/>
    </source>
</evidence>
<evidence type="ECO:0000313" key="12">
    <source>
        <dbReference type="Proteomes" id="UP000320333"/>
    </source>
</evidence>
<evidence type="ECO:0000259" key="8">
    <source>
        <dbReference type="Pfam" id="PF00696"/>
    </source>
</evidence>
<dbReference type="EMBL" id="QEAP01001026">
    <property type="protein sequence ID" value="TPX52546.1"/>
    <property type="molecule type" value="Genomic_DNA"/>
</dbReference>
<evidence type="ECO:0000259" key="9">
    <source>
        <dbReference type="Pfam" id="PF01233"/>
    </source>
</evidence>